<keyword evidence="2" id="KW-1185">Reference proteome</keyword>
<dbReference type="Proteomes" id="UP000199371">
    <property type="component" value="Unassembled WGS sequence"/>
</dbReference>
<organism evidence="1 2">
    <name type="scientific">Rheinheimera pacifica</name>
    <dbReference type="NCBI Taxonomy" id="173990"/>
    <lineage>
        <taxon>Bacteria</taxon>
        <taxon>Pseudomonadati</taxon>
        <taxon>Pseudomonadota</taxon>
        <taxon>Gammaproteobacteria</taxon>
        <taxon>Chromatiales</taxon>
        <taxon>Chromatiaceae</taxon>
        <taxon>Rheinheimera</taxon>
    </lineage>
</organism>
<name>A0A1H6JEY9_9GAMM</name>
<accession>A0A1H6JEY9</accession>
<sequence length="293" mass="32721">MKTAADKLENIKLQDTKAEPADSALGEINQLFHLQYAKRKQHFADKINQGHILLIVRMDSRLIACCGGSISEYIVNGPGYHRLKALSHSTMAVYYTLQQTPQADAAALLHQLLTQLKCETDNVVGQQLFTATQQLLNAVAYDGTIDHGLILQYSRKLEPVFAQLMLQSAMDETTQLLLYLDEIAEQFGKAAADTFFVVFGGPQARYRQLAKQVFEKWCQESADLLVDTSHHVRYYEHGTTVADAVNLVATALADRELAQTFLGHADALEQDVLGLVATQAIKRCWQRSKKRAQ</sequence>
<protein>
    <submittedName>
        <fullName evidence="1">Uncharacterized protein</fullName>
    </submittedName>
</protein>
<dbReference type="STRING" id="173990.SAMN05660691_00311"/>
<evidence type="ECO:0000313" key="2">
    <source>
        <dbReference type="Proteomes" id="UP000199371"/>
    </source>
</evidence>
<dbReference type="AlphaFoldDB" id="A0A1H6JEY9"/>
<gene>
    <name evidence="1" type="ORF">SAMN05660691_00311</name>
</gene>
<reference evidence="2" key="1">
    <citation type="submission" date="2016-10" db="EMBL/GenBank/DDBJ databases">
        <authorList>
            <person name="Varghese N."/>
            <person name="Submissions S."/>
        </authorList>
    </citation>
    <scope>NUCLEOTIDE SEQUENCE [LARGE SCALE GENOMIC DNA]</scope>
    <source>
        <strain evidence="2">DSM 17616</strain>
    </source>
</reference>
<proteinExistence type="predicted"/>
<dbReference type="EMBL" id="FNXF01000001">
    <property type="protein sequence ID" value="SEH58233.1"/>
    <property type="molecule type" value="Genomic_DNA"/>
</dbReference>
<evidence type="ECO:0000313" key="1">
    <source>
        <dbReference type="EMBL" id="SEH58233.1"/>
    </source>
</evidence>